<evidence type="ECO:0000313" key="2">
    <source>
        <dbReference type="EMBL" id="CAE2276049.1"/>
    </source>
</evidence>
<reference evidence="2" key="1">
    <citation type="submission" date="2021-01" db="EMBL/GenBank/DDBJ databases">
        <authorList>
            <person name="Corre E."/>
            <person name="Pelletier E."/>
            <person name="Niang G."/>
            <person name="Scheremetjew M."/>
            <person name="Finn R."/>
            <person name="Kale V."/>
            <person name="Holt S."/>
            <person name="Cochrane G."/>
            <person name="Meng A."/>
            <person name="Brown T."/>
            <person name="Cohen L."/>
        </authorList>
    </citation>
    <scope>NUCLEOTIDE SEQUENCE</scope>
    <source>
        <strain evidence="2">Isolate 1302-5</strain>
    </source>
</reference>
<organism evidence="2">
    <name type="scientific">Odontella aurita</name>
    <dbReference type="NCBI Taxonomy" id="265563"/>
    <lineage>
        <taxon>Eukaryota</taxon>
        <taxon>Sar</taxon>
        <taxon>Stramenopiles</taxon>
        <taxon>Ochrophyta</taxon>
        <taxon>Bacillariophyta</taxon>
        <taxon>Mediophyceae</taxon>
        <taxon>Biddulphiophycidae</taxon>
        <taxon>Eupodiscales</taxon>
        <taxon>Odontellaceae</taxon>
        <taxon>Odontella</taxon>
    </lineage>
</organism>
<name>A0A7S4JVX7_9STRA</name>
<accession>A0A7S4JVX7</accession>
<gene>
    <name evidence="2" type="ORF">OAUR00152_LOCUS34904</name>
</gene>
<dbReference type="EMBL" id="HBKQ01050571">
    <property type="protein sequence ID" value="CAE2276049.1"/>
    <property type="molecule type" value="Transcribed_RNA"/>
</dbReference>
<feature type="region of interest" description="Disordered" evidence="1">
    <location>
        <begin position="1"/>
        <end position="77"/>
    </location>
</feature>
<dbReference type="AlphaFoldDB" id="A0A7S4JVX7"/>
<protein>
    <submittedName>
        <fullName evidence="2">Uncharacterized protein</fullName>
    </submittedName>
</protein>
<proteinExistence type="predicted"/>
<evidence type="ECO:0000256" key="1">
    <source>
        <dbReference type="SAM" id="MobiDB-lite"/>
    </source>
</evidence>
<sequence>MRLLRLRSSRISLRQSSVEEAEREYGYLPDDESQPVSGNQTEAGVDAAERRHFRRNRRPRNGEDDNDFALDTRTPQQQGIVVPMTHPDAIFEPPSPPFDLSPDVPWIGEHIVSGGERYRGRGGGRPPNAVTREENERLRSMLEEYNLFERGFPVSTPNHSEANRDNIV</sequence>